<keyword evidence="2" id="KW-1185">Reference proteome</keyword>
<sequence>MYVVFIVLNQREKLPEILEGMSRLGSHGATVIDSMGSRALDKKVYSMPMIGGVLKGLDGEVAYNNTIFSVIEREEQVERILDYVKGVLAEPGAGISFALPVTHMCGGELERHIEKRERKQRKKKEDSSISG</sequence>
<name>A0A926DR03_9FIRM</name>
<organism evidence="1 2">
    <name type="scientific">Bianquea renquensis</name>
    <dbReference type="NCBI Taxonomy" id="2763661"/>
    <lineage>
        <taxon>Bacteria</taxon>
        <taxon>Bacillati</taxon>
        <taxon>Bacillota</taxon>
        <taxon>Clostridia</taxon>
        <taxon>Eubacteriales</taxon>
        <taxon>Bianqueaceae</taxon>
        <taxon>Bianquea</taxon>
    </lineage>
</organism>
<accession>A0A926DR03</accession>
<evidence type="ECO:0000313" key="1">
    <source>
        <dbReference type="EMBL" id="MBC8542199.1"/>
    </source>
</evidence>
<comment type="caution">
    <text evidence="1">The sequence shown here is derived from an EMBL/GenBank/DDBJ whole genome shotgun (WGS) entry which is preliminary data.</text>
</comment>
<dbReference type="Gene3D" id="3.30.70.120">
    <property type="match status" value="1"/>
</dbReference>
<dbReference type="AlphaFoldDB" id="A0A926DR03"/>
<proteinExistence type="predicted"/>
<dbReference type="SUPFAM" id="SSF54913">
    <property type="entry name" value="GlnB-like"/>
    <property type="match status" value="1"/>
</dbReference>
<evidence type="ECO:0000313" key="2">
    <source>
        <dbReference type="Proteomes" id="UP000657006"/>
    </source>
</evidence>
<dbReference type="InterPro" id="IPR015867">
    <property type="entry name" value="N-reg_PII/ATP_PRibTrfase_C"/>
</dbReference>
<dbReference type="RefSeq" id="WP_177718298.1">
    <property type="nucleotide sequence ID" value="NZ_JACRSQ010000001.1"/>
</dbReference>
<evidence type="ECO:0008006" key="3">
    <source>
        <dbReference type="Google" id="ProtNLM"/>
    </source>
</evidence>
<gene>
    <name evidence="1" type="ORF">H8730_01360</name>
</gene>
<dbReference type="Proteomes" id="UP000657006">
    <property type="component" value="Unassembled WGS sequence"/>
</dbReference>
<reference evidence="1" key="1">
    <citation type="submission" date="2020-08" db="EMBL/GenBank/DDBJ databases">
        <title>Genome public.</title>
        <authorList>
            <person name="Liu C."/>
            <person name="Sun Q."/>
        </authorList>
    </citation>
    <scope>NUCLEOTIDE SEQUENCE</scope>
    <source>
        <strain evidence="1">NSJ-32</strain>
    </source>
</reference>
<dbReference type="InterPro" id="IPR011322">
    <property type="entry name" value="N-reg_PII-like_a/b"/>
</dbReference>
<dbReference type="EMBL" id="JACRSQ010000001">
    <property type="protein sequence ID" value="MBC8542199.1"/>
    <property type="molecule type" value="Genomic_DNA"/>
</dbReference>
<protein>
    <recommendedName>
        <fullName evidence="3">Nitrogen regulatory protein P-II</fullName>
    </recommendedName>
</protein>